<reference evidence="2 4" key="1">
    <citation type="submission" date="2016-10" db="EMBL/GenBank/DDBJ databases">
        <authorList>
            <person name="Cai Z."/>
        </authorList>
    </citation>
    <scope>NUCLEOTIDE SEQUENCE [LARGE SCALE GENOMIC DNA]</scope>
    <source>
        <strain evidence="2 4">DSM 25227</strain>
    </source>
</reference>
<dbReference type="InterPro" id="IPR029052">
    <property type="entry name" value="Metallo-depent_PP-like"/>
</dbReference>
<dbReference type="SUPFAM" id="SSF56300">
    <property type="entry name" value="Metallo-dependent phosphatases"/>
    <property type="match status" value="1"/>
</dbReference>
<dbReference type="AlphaFoldDB" id="A0A2Y9C3C4"/>
<dbReference type="Proteomes" id="UP000251571">
    <property type="component" value="Unassembled WGS sequence"/>
</dbReference>
<keyword evidence="3" id="KW-1185">Reference proteome</keyword>
<evidence type="ECO:0000313" key="2">
    <source>
        <dbReference type="EMBL" id="SSA51222.1"/>
    </source>
</evidence>
<dbReference type="Proteomes" id="UP000245839">
    <property type="component" value="Unassembled WGS sequence"/>
</dbReference>
<evidence type="ECO:0000313" key="3">
    <source>
        <dbReference type="Proteomes" id="UP000245839"/>
    </source>
</evidence>
<gene>
    <name evidence="1" type="ORF">BCF38_11753</name>
    <name evidence="2" type="ORF">SAMN05421539_11753</name>
</gene>
<dbReference type="RefSeq" id="WP_109566252.1">
    <property type="nucleotide sequence ID" value="NZ_QGDJ01000017.1"/>
</dbReference>
<dbReference type="EMBL" id="UETC01000017">
    <property type="protein sequence ID" value="SSA51222.1"/>
    <property type="molecule type" value="Genomic_DNA"/>
</dbReference>
<evidence type="ECO:0000313" key="4">
    <source>
        <dbReference type="Proteomes" id="UP000251571"/>
    </source>
</evidence>
<sequence length="87" mass="10020">MLTHEAPISVAEAFFGSIDSPKTRRPSRTSLALEKMLALHRPRSWAFGHWHERRDWPVDGTRFIALEEGGWVDLPDQKMPPSMARPR</sequence>
<dbReference type="EMBL" id="QGDJ01000017">
    <property type="protein sequence ID" value="PWJ12119.1"/>
    <property type="molecule type" value="Genomic_DNA"/>
</dbReference>
<reference evidence="1 3" key="2">
    <citation type="submission" date="2018-03" db="EMBL/GenBank/DDBJ databases">
        <title>Genomic Encyclopedia of Archaeal and Bacterial Type Strains, Phase II (KMG-II): from individual species to whole genera.</title>
        <authorList>
            <person name="Goeker M."/>
        </authorList>
    </citation>
    <scope>NUCLEOTIDE SEQUENCE [LARGE SCALE GENOMIC DNA]</scope>
    <source>
        <strain evidence="1 3">DSM 25227</strain>
    </source>
</reference>
<name>A0A2Y9C3C4_9RHOB</name>
<proteinExistence type="predicted"/>
<organism evidence="2 4">
    <name type="scientific">Jannaschia seohaensis</name>
    <dbReference type="NCBI Taxonomy" id="475081"/>
    <lineage>
        <taxon>Bacteria</taxon>
        <taxon>Pseudomonadati</taxon>
        <taxon>Pseudomonadota</taxon>
        <taxon>Alphaproteobacteria</taxon>
        <taxon>Rhodobacterales</taxon>
        <taxon>Roseobacteraceae</taxon>
        <taxon>Jannaschia</taxon>
    </lineage>
</organism>
<protein>
    <submittedName>
        <fullName evidence="2">Uncharacterized protein</fullName>
    </submittedName>
</protein>
<evidence type="ECO:0000313" key="1">
    <source>
        <dbReference type="EMBL" id="PWJ12119.1"/>
    </source>
</evidence>
<accession>A0A2Y9C3C4</accession>